<protein>
    <submittedName>
        <fullName evidence="4">TetR/AcrR family transcriptional regulator</fullName>
    </submittedName>
</protein>
<dbReference type="Gene3D" id="1.10.357.10">
    <property type="entry name" value="Tetracycline Repressor, domain 2"/>
    <property type="match status" value="1"/>
</dbReference>
<evidence type="ECO:0000256" key="2">
    <source>
        <dbReference type="PROSITE-ProRule" id="PRU00335"/>
    </source>
</evidence>
<dbReference type="PANTHER" id="PTHR30055:SF226">
    <property type="entry name" value="HTH-TYPE TRANSCRIPTIONAL REGULATOR PKSA"/>
    <property type="match status" value="1"/>
</dbReference>
<dbReference type="InterPro" id="IPR041583">
    <property type="entry name" value="TetR_C_31"/>
</dbReference>
<evidence type="ECO:0000313" key="4">
    <source>
        <dbReference type="EMBL" id="GAA4487165.1"/>
    </source>
</evidence>
<evidence type="ECO:0000256" key="1">
    <source>
        <dbReference type="ARBA" id="ARBA00023125"/>
    </source>
</evidence>
<sequence length="198" mass="21030">MPHHPSRRESICDAALDLAAAGGNHAITHQAIDRQLGLAKGSTSYYFRTRHALVTAAVTHLTERSRDAFGRLRPAGGGQPTPDKAADLIADYVETLLTTRRRDVLARYALSVDGGTDPDMRAALAASVFSVAAATELMRTLGAGDASGAARDLISLLEGLLFDMTCGSRAYESSGDPDARALELRAAVALWLEALRAR</sequence>
<feature type="DNA-binding region" description="H-T-H motif" evidence="2">
    <location>
        <begin position="28"/>
        <end position="47"/>
    </location>
</feature>
<dbReference type="Pfam" id="PF17940">
    <property type="entry name" value="TetR_C_31"/>
    <property type="match status" value="1"/>
</dbReference>
<keyword evidence="5" id="KW-1185">Reference proteome</keyword>
<evidence type="ECO:0000313" key="5">
    <source>
        <dbReference type="Proteomes" id="UP001501183"/>
    </source>
</evidence>
<comment type="caution">
    <text evidence="4">The sequence shown here is derived from an EMBL/GenBank/DDBJ whole genome shotgun (WGS) entry which is preliminary data.</text>
</comment>
<dbReference type="Proteomes" id="UP001501183">
    <property type="component" value="Unassembled WGS sequence"/>
</dbReference>
<evidence type="ECO:0000259" key="3">
    <source>
        <dbReference type="PROSITE" id="PS50977"/>
    </source>
</evidence>
<keyword evidence="1 2" id="KW-0238">DNA-binding</keyword>
<dbReference type="EMBL" id="BAABFB010000066">
    <property type="protein sequence ID" value="GAA4487165.1"/>
    <property type="molecule type" value="Genomic_DNA"/>
</dbReference>
<feature type="domain" description="HTH tetR-type" evidence="3">
    <location>
        <begin position="5"/>
        <end position="65"/>
    </location>
</feature>
<dbReference type="InterPro" id="IPR001647">
    <property type="entry name" value="HTH_TetR"/>
</dbReference>
<dbReference type="SUPFAM" id="SSF46689">
    <property type="entry name" value="Homeodomain-like"/>
    <property type="match status" value="1"/>
</dbReference>
<organism evidence="4 5">
    <name type="scientific">Rhodococcus olei</name>
    <dbReference type="NCBI Taxonomy" id="2161675"/>
    <lineage>
        <taxon>Bacteria</taxon>
        <taxon>Bacillati</taxon>
        <taxon>Actinomycetota</taxon>
        <taxon>Actinomycetes</taxon>
        <taxon>Mycobacteriales</taxon>
        <taxon>Nocardiaceae</taxon>
        <taxon>Rhodococcus</taxon>
    </lineage>
</organism>
<dbReference type="PROSITE" id="PS50977">
    <property type="entry name" value="HTH_TETR_2"/>
    <property type="match status" value="1"/>
</dbReference>
<dbReference type="InterPro" id="IPR050109">
    <property type="entry name" value="HTH-type_TetR-like_transc_reg"/>
</dbReference>
<dbReference type="InterPro" id="IPR009057">
    <property type="entry name" value="Homeodomain-like_sf"/>
</dbReference>
<proteinExistence type="predicted"/>
<gene>
    <name evidence="4" type="ORF">GCM10023094_45110</name>
</gene>
<dbReference type="Pfam" id="PF00440">
    <property type="entry name" value="TetR_N"/>
    <property type="match status" value="1"/>
</dbReference>
<dbReference type="RefSeq" id="WP_345350580.1">
    <property type="nucleotide sequence ID" value="NZ_BAABFB010000066.1"/>
</dbReference>
<dbReference type="PANTHER" id="PTHR30055">
    <property type="entry name" value="HTH-TYPE TRANSCRIPTIONAL REGULATOR RUTR"/>
    <property type="match status" value="1"/>
</dbReference>
<accession>A0ABP8PIW7</accession>
<name>A0ABP8PIW7_9NOCA</name>
<reference evidence="5" key="1">
    <citation type="journal article" date="2019" name="Int. J. Syst. Evol. Microbiol.">
        <title>The Global Catalogue of Microorganisms (GCM) 10K type strain sequencing project: providing services to taxonomists for standard genome sequencing and annotation.</title>
        <authorList>
            <consortium name="The Broad Institute Genomics Platform"/>
            <consortium name="The Broad Institute Genome Sequencing Center for Infectious Disease"/>
            <person name="Wu L."/>
            <person name="Ma J."/>
        </authorList>
    </citation>
    <scope>NUCLEOTIDE SEQUENCE [LARGE SCALE GENOMIC DNA]</scope>
    <source>
        <strain evidence="5">JCM 32206</strain>
    </source>
</reference>